<evidence type="ECO:0000256" key="1">
    <source>
        <dbReference type="ARBA" id="ARBA00022723"/>
    </source>
</evidence>
<dbReference type="SUPFAM" id="SSF53098">
    <property type="entry name" value="Ribonuclease H-like"/>
    <property type="match status" value="1"/>
</dbReference>
<evidence type="ECO:0000313" key="5">
    <source>
        <dbReference type="Proteomes" id="UP001151760"/>
    </source>
</evidence>
<dbReference type="PANTHER" id="PTHR42648">
    <property type="entry name" value="TRANSPOSASE, PUTATIVE-RELATED"/>
    <property type="match status" value="1"/>
</dbReference>
<dbReference type="PANTHER" id="PTHR42648:SF18">
    <property type="entry name" value="RETROTRANSPOSON, UNCLASSIFIED-LIKE PROTEIN"/>
    <property type="match status" value="1"/>
</dbReference>
<sequence length="423" mass="47999">MTGNRSRLKNFVKEFTRIVRFRNDQFGAIMGYGDYVIGDSVIIPWSTSRFSWLIFDITFSVEDTRSLLSNLLIVISPPKLVRTNIMLLASAVNPLNFGIINILISKIGKSLQRVKNGVVERRNHTLVEAARTMLIFSKALMFLWAEAVATTCYTQNRSLTYTLHTKTPYELVHGLVPHHVPTTPYVPPTNKDLEILFQPMFDEYFETLSVERPVLPAFAVQVLVVSASTPSSTIIDQEAPSTSHSPSFSEVQDLILHQEPSSKESSSGDVSIAQSNHIIQPHDHLRKWTKDHPIDNVIGNPSRLVSTRKQLATDALWCFYHFVLSKVKPKNFKTAVTKACWFEAINKVKLDEYGHVLKNMVRLVAKGYHQEEGINFEESFSPVSRIEAIRIFIANAASKNMTIYQMDFKTAFLNDELKEKSLH</sequence>
<dbReference type="Gene3D" id="3.30.420.10">
    <property type="entry name" value="Ribonuclease H-like superfamily/Ribonuclease H"/>
    <property type="match status" value="1"/>
</dbReference>
<reference evidence="4" key="2">
    <citation type="submission" date="2022-01" db="EMBL/GenBank/DDBJ databases">
        <authorList>
            <person name="Yamashiro T."/>
            <person name="Shiraishi A."/>
            <person name="Satake H."/>
            <person name="Nakayama K."/>
        </authorList>
    </citation>
    <scope>NUCLEOTIDE SEQUENCE</scope>
</reference>
<organism evidence="4 5">
    <name type="scientific">Tanacetum coccineum</name>
    <dbReference type="NCBI Taxonomy" id="301880"/>
    <lineage>
        <taxon>Eukaryota</taxon>
        <taxon>Viridiplantae</taxon>
        <taxon>Streptophyta</taxon>
        <taxon>Embryophyta</taxon>
        <taxon>Tracheophyta</taxon>
        <taxon>Spermatophyta</taxon>
        <taxon>Magnoliopsida</taxon>
        <taxon>eudicotyledons</taxon>
        <taxon>Gunneridae</taxon>
        <taxon>Pentapetalae</taxon>
        <taxon>asterids</taxon>
        <taxon>campanulids</taxon>
        <taxon>Asterales</taxon>
        <taxon>Asteraceae</taxon>
        <taxon>Asteroideae</taxon>
        <taxon>Anthemideae</taxon>
        <taxon>Anthemidinae</taxon>
        <taxon>Tanacetum</taxon>
    </lineage>
</organism>
<proteinExistence type="predicted"/>
<name>A0ABQ5IIC4_9ASTR</name>
<dbReference type="Pfam" id="PF07727">
    <property type="entry name" value="RVT_2"/>
    <property type="match status" value="1"/>
</dbReference>
<dbReference type="InterPro" id="IPR013103">
    <property type="entry name" value="RVT_2"/>
</dbReference>
<reference evidence="4" key="1">
    <citation type="journal article" date="2022" name="Int. J. Mol. Sci.">
        <title>Draft Genome of Tanacetum Coccineum: Genomic Comparison of Closely Related Tanacetum-Family Plants.</title>
        <authorList>
            <person name="Yamashiro T."/>
            <person name="Shiraishi A."/>
            <person name="Nakayama K."/>
            <person name="Satake H."/>
        </authorList>
    </citation>
    <scope>NUCLEOTIDE SEQUENCE</scope>
</reference>
<dbReference type="InterPro" id="IPR012337">
    <property type="entry name" value="RNaseH-like_sf"/>
</dbReference>
<evidence type="ECO:0000259" key="3">
    <source>
        <dbReference type="Pfam" id="PF07727"/>
    </source>
</evidence>
<keyword evidence="5" id="KW-1185">Reference proteome</keyword>
<gene>
    <name evidence="4" type="ORF">Tco_1110260</name>
</gene>
<protein>
    <submittedName>
        <fullName evidence="4">Retrovirus-related pol polyprotein from transposon TNT 1-94</fullName>
    </submittedName>
</protein>
<dbReference type="InterPro" id="IPR036397">
    <property type="entry name" value="RNaseH_sf"/>
</dbReference>
<accession>A0ABQ5IIC4</accession>
<keyword evidence="1" id="KW-0479">Metal-binding</keyword>
<keyword evidence="2" id="KW-0378">Hydrolase</keyword>
<feature type="domain" description="Reverse transcriptase Ty1/copia-type" evidence="3">
    <location>
        <begin position="345"/>
        <end position="420"/>
    </location>
</feature>
<evidence type="ECO:0000256" key="2">
    <source>
        <dbReference type="ARBA" id="ARBA00022801"/>
    </source>
</evidence>
<dbReference type="EMBL" id="BQNB010020814">
    <property type="protein sequence ID" value="GJT99921.1"/>
    <property type="molecule type" value="Genomic_DNA"/>
</dbReference>
<evidence type="ECO:0000313" key="4">
    <source>
        <dbReference type="EMBL" id="GJT99921.1"/>
    </source>
</evidence>
<dbReference type="InterPro" id="IPR039537">
    <property type="entry name" value="Retrotran_Ty1/copia-like"/>
</dbReference>
<dbReference type="Proteomes" id="UP001151760">
    <property type="component" value="Unassembled WGS sequence"/>
</dbReference>
<comment type="caution">
    <text evidence="4">The sequence shown here is derived from an EMBL/GenBank/DDBJ whole genome shotgun (WGS) entry which is preliminary data.</text>
</comment>